<name>A0ACB5RC09_9CLOT</name>
<dbReference type="Proteomes" id="UP001058074">
    <property type="component" value="Unassembled WGS sequence"/>
</dbReference>
<accession>A0ACB5RC09</accession>
<proteinExistence type="predicted"/>
<organism evidence="1 2">
    <name type="scientific">Inconstantimicrobium mannanitabidum</name>
    <dbReference type="NCBI Taxonomy" id="1604901"/>
    <lineage>
        <taxon>Bacteria</taxon>
        <taxon>Bacillati</taxon>
        <taxon>Bacillota</taxon>
        <taxon>Clostridia</taxon>
        <taxon>Eubacteriales</taxon>
        <taxon>Clostridiaceae</taxon>
        <taxon>Inconstantimicrobium</taxon>
    </lineage>
</organism>
<gene>
    <name evidence="1" type="ORF">rsdtw13_19280</name>
</gene>
<sequence>MINEYDKYFVTPPNNRPQYVVSVTPSLSISMQGNYFVGQTETLSLGNGTYAWTGLVNPPHSHMNLYANVFTVSNFSNEDLVTEIWLNTNIPANASVATKVSPSNTSIMPLPINRVDILYKDSINNNTPPQAGVNIYQRIVPPMTTLVSEEDGKFIEAPGGNYSLVIKSLTSNPAQAVVALGWWEKVKC</sequence>
<dbReference type="EMBL" id="BROD01000001">
    <property type="protein sequence ID" value="GKX66670.1"/>
    <property type="molecule type" value="Genomic_DNA"/>
</dbReference>
<comment type="caution">
    <text evidence="1">The sequence shown here is derived from an EMBL/GenBank/DDBJ whole genome shotgun (WGS) entry which is preliminary data.</text>
</comment>
<reference evidence="1" key="1">
    <citation type="journal article" date="2025" name="Int. J. Syst. Evol. Microbiol.">
        <title>Inconstantimicrobium mannanitabidum sp. nov., a novel member of the family Clostridiaceae isolated from anoxic soil under the treatment of reductive soil disinfestation.</title>
        <authorList>
            <person name="Ueki A."/>
            <person name="Tonouchi A."/>
            <person name="Honma S."/>
            <person name="Kaku N."/>
            <person name="Ueki K."/>
        </authorList>
    </citation>
    <scope>NUCLEOTIDE SEQUENCE</scope>
    <source>
        <strain evidence="1">TW13</strain>
    </source>
</reference>
<protein>
    <submittedName>
        <fullName evidence="1">Uncharacterized protein</fullName>
    </submittedName>
</protein>
<evidence type="ECO:0000313" key="1">
    <source>
        <dbReference type="EMBL" id="GKX66670.1"/>
    </source>
</evidence>
<keyword evidence="2" id="KW-1185">Reference proteome</keyword>
<evidence type="ECO:0000313" key="2">
    <source>
        <dbReference type="Proteomes" id="UP001058074"/>
    </source>
</evidence>